<evidence type="ECO:0000256" key="2">
    <source>
        <dbReference type="SAM" id="SignalP"/>
    </source>
</evidence>
<dbReference type="Pfam" id="PF16569">
    <property type="entry name" value="GramPos_pilinBB"/>
    <property type="match status" value="1"/>
</dbReference>
<dbReference type="InterPro" id="IPR032334">
    <property type="entry name" value="GramPos_pilinBB"/>
</dbReference>
<dbReference type="GO" id="GO:0005975">
    <property type="term" value="P:carbohydrate metabolic process"/>
    <property type="evidence" value="ECO:0007669"/>
    <property type="project" value="UniProtKB-ARBA"/>
</dbReference>
<evidence type="ECO:0000313" key="5">
    <source>
        <dbReference type="EMBL" id="RSX55059.1"/>
    </source>
</evidence>
<keyword evidence="1" id="KW-0812">Transmembrane</keyword>
<dbReference type="Gene3D" id="2.60.40.740">
    <property type="match status" value="1"/>
</dbReference>
<dbReference type="NCBIfam" id="TIGR04226">
    <property type="entry name" value="RrgB_K2N_iso_D2"/>
    <property type="match status" value="1"/>
</dbReference>
<dbReference type="AlphaFoldDB" id="A0A430FQE1"/>
<comment type="caution">
    <text evidence="5">The sequence shown here is derived from an EMBL/GenBank/DDBJ whole genome shotgun (WGS) entry which is preliminary data.</text>
</comment>
<feature type="domain" description="Gram-positive pilin backbone subunit 2 Cna-B-like" evidence="3">
    <location>
        <begin position="229"/>
        <end position="349"/>
    </location>
</feature>
<keyword evidence="6" id="KW-1185">Reference proteome</keyword>
<feature type="domain" description="SpaA-like prealbumin fold" evidence="4">
    <location>
        <begin position="396"/>
        <end position="455"/>
    </location>
</feature>
<feature type="chain" id="PRO_5019215523" evidence="2">
    <location>
        <begin position="31"/>
        <end position="532"/>
    </location>
</feature>
<gene>
    <name evidence="5" type="ORF">D2E26_1113</name>
</gene>
<evidence type="ECO:0000259" key="3">
    <source>
        <dbReference type="Pfam" id="PF16569"/>
    </source>
</evidence>
<dbReference type="Proteomes" id="UP000287609">
    <property type="component" value="Unassembled WGS sequence"/>
</dbReference>
<organism evidence="5 6">
    <name type="scientific">Bifidobacterium dolichotidis</name>
    <dbReference type="NCBI Taxonomy" id="2306976"/>
    <lineage>
        <taxon>Bacteria</taxon>
        <taxon>Bacillati</taxon>
        <taxon>Actinomycetota</taxon>
        <taxon>Actinomycetes</taxon>
        <taxon>Bifidobacteriales</taxon>
        <taxon>Bifidobacteriaceae</taxon>
        <taxon>Bifidobacterium</taxon>
    </lineage>
</organism>
<feature type="signal peptide" evidence="2">
    <location>
        <begin position="1"/>
        <end position="30"/>
    </location>
</feature>
<evidence type="ECO:0000259" key="4">
    <source>
        <dbReference type="Pfam" id="PF17802"/>
    </source>
</evidence>
<evidence type="ECO:0000313" key="6">
    <source>
        <dbReference type="Proteomes" id="UP000287609"/>
    </source>
</evidence>
<dbReference type="NCBIfam" id="TIGR01167">
    <property type="entry name" value="LPXTG_anchor"/>
    <property type="match status" value="1"/>
</dbReference>
<feature type="transmembrane region" description="Helical" evidence="1">
    <location>
        <begin position="507"/>
        <end position="527"/>
    </location>
</feature>
<dbReference type="Pfam" id="PF17802">
    <property type="entry name" value="SpaA"/>
    <property type="match status" value="1"/>
</dbReference>
<reference evidence="5 6" key="1">
    <citation type="submission" date="2018-09" db="EMBL/GenBank/DDBJ databases">
        <title>Characterization of the phylogenetic diversity of five novel species belonging to the genus Bifidobacterium.</title>
        <authorList>
            <person name="Lugli G.A."/>
            <person name="Duranti S."/>
            <person name="Milani C."/>
        </authorList>
    </citation>
    <scope>NUCLEOTIDE SEQUENCE [LARGE SCALE GENOMIC DNA]</scope>
    <source>
        <strain evidence="5 6">2036B</strain>
    </source>
</reference>
<dbReference type="InterPro" id="IPR013783">
    <property type="entry name" value="Ig-like_fold"/>
</dbReference>
<dbReference type="Gene3D" id="2.60.40.10">
    <property type="entry name" value="Immunoglobulins"/>
    <property type="match status" value="1"/>
</dbReference>
<keyword evidence="1" id="KW-0472">Membrane</keyword>
<name>A0A430FQE1_9BIFI</name>
<dbReference type="EMBL" id="QXGM01000002">
    <property type="protein sequence ID" value="RSX55059.1"/>
    <property type="molecule type" value="Genomic_DNA"/>
</dbReference>
<dbReference type="InterPro" id="IPR041033">
    <property type="entry name" value="SpaA_PFL_dom_1"/>
</dbReference>
<keyword evidence="2" id="KW-0732">Signal</keyword>
<evidence type="ECO:0000256" key="1">
    <source>
        <dbReference type="SAM" id="Phobius"/>
    </source>
</evidence>
<keyword evidence="1" id="KW-1133">Transmembrane helix</keyword>
<dbReference type="RefSeq" id="WP_125963929.1">
    <property type="nucleotide sequence ID" value="NZ_QXGM01000002.1"/>
</dbReference>
<dbReference type="OrthoDB" id="3199332at2"/>
<protein>
    <submittedName>
        <fullName evidence="5">Gram-positive pilin backbone subunit 2, Cna-B-like domain-containing protein</fullName>
    </submittedName>
</protein>
<dbReference type="InterPro" id="IPR026466">
    <property type="entry name" value="Fim_isopep_form_D2_dom"/>
</dbReference>
<sequence>MNRVLKGTVAAVSGIAFALAGIVGASSAYADDASSTTTASSTPTIQGTQGVAATTTSTITVTNAQAGDMVAGYRLLNVESQSGDAFVYLVNATYKDAIISAINAINGDAAAPSTDAQIISFLTTKLNSSNVSQFATAFMSYKPAPTPTIAATDATKPISAQVGYYLLNQTVQGADTGKTISRFMVDTLGAAPLNVTLKNGTVSISKKVKQNTANTDNATWANDADYGLGETVPFQLTGTLPSTYDNFSTYLYTFTDTLPAGLTLVPGSEQVEAITNGQSTDITKDFTVSPADNQVSGAPFTMSCANLKTIAGLTADSQIVVTYNTTLNSNATVGNPGNINKANITFSSNPNVNDASQTETTPEATATVFTYAAQLKKLFQDASGKTVDTPTGDMPQFTMYASNGTTKVSGPVTVATNGDFSFNDLDTGTYVLKETHTPAGFNTADPITFTITATHGTDASTGAPTISALTVSQQGWTANANAGTISGTILNVKGGLLPSTGGMGTTLFYVFGSLLVAAAVAGMVFALRRRNA</sequence>
<proteinExistence type="predicted"/>
<accession>A0A430FQE1</accession>